<evidence type="ECO:0000313" key="2">
    <source>
        <dbReference type="Proteomes" id="UP001207468"/>
    </source>
</evidence>
<dbReference type="Proteomes" id="UP001207468">
    <property type="component" value="Unassembled WGS sequence"/>
</dbReference>
<gene>
    <name evidence="1" type="ORF">F5148DRAFT_976931</name>
</gene>
<evidence type="ECO:0000313" key="1">
    <source>
        <dbReference type="EMBL" id="KAI9510334.1"/>
    </source>
</evidence>
<sequence length="781" mass="84438">MEQSRSTTTPTTALPTLSQAYFDELTASVRGDVYRRGDNRFQEHTHLFNGNILNMSQAVVLPLDAQDVSKVIIFCNKHGLSPSVKAGGYGTGGWAINGDVVIDLSKIQDIDIEPPQRGGEGYTSLRDTALSIDKGKARVGEPVPDLSGPASRQNLLEGDAEQGAFGRANDIPIAWLYGAASPVVANFLHGPALPPDNFGEEPRRPPVSRPGLSIDNGTLLASTPPAGESINSHTEDSSVSLIHGSGSRDGTSVGSSAPSPHFTTTWSTHAMAPASSSMSPSRQPDSTLSASAVGSPFAWAEPFETAPSRPDPFAYIDNAEPPMFGVSLTSPPASTATAWGADAALLAHPLFAGDVPSYLTRPVAPHTHAYVSFGAGARQKDVDLFTASHPLDGGSVPYHVPFSAHPVGASVMLLGGFGFLSRLHGLSIDNLVEAEVVLADGSIVFVNEKEHPDLWWGLRGCGSAFCIATRYKARAYPVPVVFAGNLIYRFHRATAPSLLRHFRDCVKGAPRELYANVLLTAGPVDKDSLVVIQMCYVGPKEQGLEYLQALSSWTGERCLLNEVHEKTFLSQQDSVAQVLRGRRGNQWFIRSALISSLPDEVINKTVLEFADTPVGCTWLFELAGGAIADYEGTCVPKAQRQAAFTIAALHQWEMGVDDPRCVSSAEDVRSLHHTSWHLTDDDALLFILPLLDKQWLRETIKSVACGGAFPSFLGRHELPARVAASFGENWERLVSLKKDYDPNCLFKNTFWPLDKDGREMDPSEHEPPEPEFREVSQSKDL</sequence>
<keyword evidence="2" id="KW-1185">Reference proteome</keyword>
<proteinExistence type="predicted"/>
<dbReference type="EMBL" id="JAGFNK010000045">
    <property type="protein sequence ID" value="KAI9510334.1"/>
    <property type="molecule type" value="Genomic_DNA"/>
</dbReference>
<protein>
    <submittedName>
        <fullName evidence="1">Uncharacterized protein</fullName>
    </submittedName>
</protein>
<name>A0ACC0UF25_9AGAM</name>
<organism evidence="1 2">
    <name type="scientific">Russula earlei</name>
    <dbReference type="NCBI Taxonomy" id="71964"/>
    <lineage>
        <taxon>Eukaryota</taxon>
        <taxon>Fungi</taxon>
        <taxon>Dikarya</taxon>
        <taxon>Basidiomycota</taxon>
        <taxon>Agaricomycotina</taxon>
        <taxon>Agaricomycetes</taxon>
        <taxon>Russulales</taxon>
        <taxon>Russulaceae</taxon>
        <taxon>Russula</taxon>
    </lineage>
</organism>
<reference evidence="1" key="1">
    <citation type="submission" date="2021-03" db="EMBL/GenBank/DDBJ databases">
        <title>Evolutionary priming and transition to the ectomycorrhizal habit in an iconic lineage of mushroom-forming fungi: is preadaptation a requirement?</title>
        <authorList>
            <consortium name="DOE Joint Genome Institute"/>
            <person name="Looney B.P."/>
            <person name="Miyauchi S."/>
            <person name="Morin E."/>
            <person name="Drula E."/>
            <person name="Courty P.E."/>
            <person name="Chicoki N."/>
            <person name="Fauchery L."/>
            <person name="Kohler A."/>
            <person name="Kuo A."/>
            <person name="LaButti K."/>
            <person name="Pangilinan J."/>
            <person name="Lipzen A."/>
            <person name="Riley R."/>
            <person name="Andreopoulos W."/>
            <person name="He G."/>
            <person name="Johnson J."/>
            <person name="Barry K.W."/>
            <person name="Grigoriev I.V."/>
            <person name="Nagy L."/>
            <person name="Hibbett D."/>
            <person name="Henrissat B."/>
            <person name="Matheny P.B."/>
            <person name="Labbe J."/>
            <person name="Martin A.F."/>
        </authorList>
    </citation>
    <scope>NUCLEOTIDE SEQUENCE</scope>
    <source>
        <strain evidence="1">BPL698</strain>
    </source>
</reference>
<comment type="caution">
    <text evidence="1">The sequence shown here is derived from an EMBL/GenBank/DDBJ whole genome shotgun (WGS) entry which is preliminary data.</text>
</comment>
<accession>A0ACC0UF25</accession>